<evidence type="ECO:0000313" key="1">
    <source>
        <dbReference type="EnsemblMetazoa" id="Aqu2.1.27037_001"/>
    </source>
</evidence>
<accession>A0A1X7UGY6</accession>
<protein>
    <submittedName>
        <fullName evidence="1">Uncharacterized protein</fullName>
    </submittedName>
</protein>
<proteinExistence type="predicted"/>
<reference evidence="1" key="1">
    <citation type="submission" date="2017-05" db="UniProtKB">
        <authorList>
            <consortium name="EnsemblMetazoa"/>
        </authorList>
    </citation>
    <scope>IDENTIFICATION</scope>
</reference>
<sequence length="33" mass="3969">MCYIYNCIICMYAISISMKLNLFHFNLEFSIKT</sequence>
<dbReference type="InParanoid" id="A0A1X7UGY6"/>
<organism evidence="1">
    <name type="scientific">Amphimedon queenslandica</name>
    <name type="common">Sponge</name>
    <dbReference type="NCBI Taxonomy" id="400682"/>
    <lineage>
        <taxon>Eukaryota</taxon>
        <taxon>Metazoa</taxon>
        <taxon>Porifera</taxon>
        <taxon>Demospongiae</taxon>
        <taxon>Heteroscleromorpha</taxon>
        <taxon>Haplosclerida</taxon>
        <taxon>Niphatidae</taxon>
        <taxon>Amphimedon</taxon>
    </lineage>
</organism>
<dbReference type="EnsemblMetazoa" id="Aqu2.1.27037_001">
    <property type="protein sequence ID" value="Aqu2.1.27037_001"/>
    <property type="gene ID" value="Aqu2.1.27037"/>
</dbReference>
<name>A0A1X7UGY6_AMPQE</name>
<dbReference type="AlphaFoldDB" id="A0A1X7UGY6"/>